<comment type="caution">
    <text evidence="3">The sequence shown here is derived from an EMBL/GenBank/DDBJ whole genome shotgun (WGS) entry which is preliminary data.</text>
</comment>
<dbReference type="InterPro" id="IPR051122">
    <property type="entry name" value="SDR_DHRS6-like"/>
</dbReference>
<evidence type="ECO:0000313" key="3">
    <source>
        <dbReference type="EMBL" id="MDN3243804.1"/>
    </source>
</evidence>
<dbReference type="InterPro" id="IPR002347">
    <property type="entry name" value="SDR_fam"/>
</dbReference>
<evidence type="ECO:0000256" key="2">
    <source>
        <dbReference type="ARBA" id="ARBA00023002"/>
    </source>
</evidence>
<keyword evidence="4" id="KW-1185">Reference proteome</keyword>
<keyword evidence="2 3" id="KW-0560">Oxidoreductase</keyword>
<dbReference type="EC" id="1.-.-.-" evidence="3"/>
<gene>
    <name evidence="3" type="ORF">QWI33_29105</name>
</gene>
<reference evidence="3" key="1">
    <citation type="submission" date="2023-06" db="EMBL/GenBank/DDBJ databases">
        <title>Gycomyces niveus sp.nov., a novel actinomycete isolated from soil in Shouguang.</title>
        <authorList>
            <person name="Yang X."/>
            <person name="Zhao J."/>
        </authorList>
    </citation>
    <scope>NUCLEOTIDE SEQUENCE</scope>
    <source>
        <strain evidence="3">NEAU C2</strain>
    </source>
</reference>
<proteinExistence type="inferred from homology"/>
<dbReference type="RefSeq" id="WP_289960114.1">
    <property type="nucleotide sequence ID" value="NZ_JAUEMJ010000017.1"/>
</dbReference>
<dbReference type="InterPro" id="IPR036291">
    <property type="entry name" value="NAD(P)-bd_dom_sf"/>
</dbReference>
<dbReference type="SUPFAM" id="SSF51735">
    <property type="entry name" value="NAD(P)-binding Rossmann-fold domains"/>
    <property type="match status" value="1"/>
</dbReference>
<dbReference type="Proteomes" id="UP001171902">
    <property type="component" value="Unassembled WGS sequence"/>
</dbReference>
<sequence>MPEPTELKGQWALILGASSGMGAACARVLAAQGANIIGVHFDTAAAQPGIDALVAELQGHGVTAEYCNINAANAKARAETVARIEGLAAGTGVRILLHSLAFGTLLPYIAPEGEAITARQIAMTLDVMANSLVYWTQDLHAAGLLRDGAKVYAMTSAGDLRVTSSYGAVSAAKCALAAHARQLAVELAPHGVAVNLLRAGVTVTPSLERIPEHRELIDKARSGNPHGRLTTPEDVAEFVALLSRTDSAWMTGNVIGIDGGEALTT</sequence>
<evidence type="ECO:0000256" key="1">
    <source>
        <dbReference type="ARBA" id="ARBA00006484"/>
    </source>
</evidence>
<protein>
    <submittedName>
        <fullName evidence="3">SDR family oxidoreductase</fullName>
        <ecNumber evidence="3">1.-.-.-</ecNumber>
    </submittedName>
</protein>
<dbReference type="PANTHER" id="PTHR43477">
    <property type="entry name" value="DIHYDROANTICAPSIN 7-DEHYDROGENASE"/>
    <property type="match status" value="1"/>
</dbReference>
<dbReference type="GO" id="GO:0016491">
    <property type="term" value="F:oxidoreductase activity"/>
    <property type="evidence" value="ECO:0007669"/>
    <property type="project" value="UniProtKB-KW"/>
</dbReference>
<dbReference type="Pfam" id="PF13561">
    <property type="entry name" value="adh_short_C2"/>
    <property type="match status" value="1"/>
</dbReference>
<dbReference type="PANTHER" id="PTHR43477:SF1">
    <property type="entry name" value="DIHYDROANTICAPSIN 7-DEHYDROGENASE"/>
    <property type="match status" value="1"/>
</dbReference>
<dbReference type="PRINTS" id="PR00081">
    <property type="entry name" value="GDHRDH"/>
</dbReference>
<accession>A0ABT7YYS8</accession>
<dbReference type="CDD" id="cd05233">
    <property type="entry name" value="SDR_c"/>
    <property type="match status" value="1"/>
</dbReference>
<dbReference type="EMBL" id="JAUEMJ010000017">
    <property type="protein sequence ID" value="MDN3243804.1"/>
    <property type="molecule type" value="Genomic_DNA"/>
</dbReference>
<comment type="similarity">
    <text evidence="1">Belongs to the short-chain dehydrogenases/reductases (SDR) family.</text>
</comment>
<evidence type="ECO:0000313" key="4">
    <source>
        <dbReference type="Proteomes" id="UP001171902"/>
    </source>
</evidence>
<dbReference type="Gene3D" id="3.40.50.720">
    <property type="entry name" value="NAD(P)-binding Rossmann-like Domain"/>
    <property type="match status" value="2"/>
</dbReference>
<name>A0ABT7YYS8_9ACTN</name>
<organism evidence="3 4">
    <name type="scientific">Glycomyces tritici</name>
    <dbReference type="NCBI Taxonomy" id="2665176"/>
    <lineage>
        <taxon>Bacteria</taxon>
        <taxon>Bacillati</taxon>
        <taxon>Actinomycetota</taxon>
        <taxon>Actinomycetes</taxon>
        <taxon>Glycomycetales</taxon>
        <taxon>Glycomycetaceae</taxon>
        <taxon>Glycomyces</taxon>
    </lineage>
</organism>